<dbReference type="Pfam" id="PF25812">
    <property type="entry name" value="RAD24_helical"/>
    <property type="match status" value="1"/>
</dbReference>
<keyword evidence="11" id="KW-1185">Reference proteome</keyword>
<dbReference type="GO" id="GO:0007131">
    <property type="term" value="P:reciprocal meiotic recombination"/>
    <property type="evidence" value="ECO:0007669"/>
    <property type="project" value="EnsemblFungi"/>
</dbReference>
<gene>
    <name evidence="10" type="primary">NCAS0B04880</name>
    <name evidence="10" type="ordered locus">NCAS_0B04880</name>
</gene>
<dbReference type="InParanoid" id="G0V9F6"/>
<reference evidence="10 11" key="1">
    <citation type="journal article" date="2011" name="Proc. Natl. Acad. Sci. U.S.A.">
        <title>Evolutionary erosion of yeast sex chromosomes by mating-type switching accidents.</title>
        <authorList>
            <person name="Gordon J.L."/>
            <person name="Armisen D."/>
            <person name="Proux-Wera E."/>
            <person name="Oheigeartaigh S.S."/>
            <person name="Byrne K.P."/>
            <person name="Wolfe K.H."/>
        </authorList>
    </citation>
    <scope>NUCLEOTIDE SEQUENCE [LARGE SCALE GENOMIC DNA]</scope>
    <source>
        <strain evidence="11">ATCC 76901 / BCRC 22586 / CBS 4309 / NBRC 1992 / NRRL Y-12630</strain>
    </source>
</reference>
<proteinExistence type="inferred from homology"/>
<feature type="compositionally biased region" description="Acidic residues" evidence="8">
    <location>
        <begin position="642"/>
        <end position="651"/>
    </location>
</feature>
<dbReference type="InterPro" id="IPR057927">
    <property type="entry name" value="RAD24-like_helical"/>
</dbReference>
<dbReference type="GO" id="GO:0003689">
    <property type="term" value="F:DNA clamp loader activity"/>
    <property type="evidence" value="ECO:0007669"/>
    <property type="project" value="EnsemblFungi"/>
</dbReference>
<keyword evidence="5" id="KW-0067">ATP-binding</keyword>
<evidence type="ECO:0000256" key="8">
    <source>
        <dbReference type="SAM" id="MobiDB-lite"/>
    </source>
</evidence>
<evidence type="ECO:0000256" key="7">
    <source>
        <dbReference type="ARBA" id="ARBA00023306"/>
    </source>
</evidence>
<dbReference type="HOGENOM" id="CLU_027373_0_0_1"/>
<keyword evidence="6" id="KW-0539">Nucleus</keyword>
<dbReference type="RefSeq" id="XP_003674944.1">
    <property type="nucleotide sequence ID" value="XM_003674896.1"/>
</dbReference>
<comment type="similarity">
    <text evidence="2">Belongs to the rad17/RAD24 family.</text>
</comment>
<evidence type="ECO:0000256" key="3">
    <source>
        <dbReference type="ARBA" id="ARBA00022741"/>
    </source>
</evidence>
<feature type="domain" description="Checkpoint protein RAD24-like helical bundle" evidence="9">
    <location>
        <begin position="336"/>
        <end position="454"/>
    </location>
</feature>
<dbReference type="PANTHER" id="PTHR12172">
    <property type="entry name" value="CELL CYCLE CHECKPOINT PROTEIN RAD17"/>
    <property type="match status" value="1"/>
</dbReference>
<dbReference type="STRING" id="1064592.G0V9F6"/>
<dbReference type="AlphaFoldDB" id="G0V9F6"/>
<dbReference type="GO" id="GO:0003682">
    <property type="term" value="F:chromatin binding"/>
    <property type="evidence" value="ECO:0007669"/>
    <property type="project" value="TreeGrafter"/>
</dbReference>
<evidence type="ECO:0000256" key="6">
    <source>
        <dbReference type="ARBA" id="ARBA00023242"/>
    </source>
</evidence>
<dbReference type="InterPro" id="IPR004582">
    <property type="entry name" value="Checkpoint_prot_Rad17_Rad24"/>
</dbReference>
<protein>
    <recommendedName>
        <fullName evidence="9">Checkpoint protein RAD24-like helical bundle domain-containing protein</fullName>
    </recommendedName>
</protein>
<dbReference type="GO" id="GO:0000077">
    <property type="term" value="P:DNA damage checkpoint signaling"/>
    <property type="evidence" value="ECO:0007669"/>
    <property type="project" value="EnsemblFungi"/>
</dbReference>
<dbReference type="eggNOG" id="KOG1970">
    <property type="taxonomic scope" value="Eukaryota"/>
</dbReference>
<dbReference type="GO" id="GO:0033314">
    <property type="term" value="P:mitotic DNA replication checkpoint signaling"/>
    <property type="evidence" value="ECO:0007669"/>
    <property type="project" value="TreeGrafter"/>
</dbReference>
<feature type="compositionally biased region" description="Polar residues" evidence="8">
    <location>
        <begin position="44"/>
        <end position="57"/>
    </location>
</feature>
<evidence type="ECO:0000259" key="9">
    <source>
        <dbReference type="Pfam" id="PF25812"/>
    </source>
</evidence>
<sequence length="651" mass="74810">MGRKGTTNSVTDDMVTQPVLSKPPSLQYSLSSLSSQISKWNAASRPTSPNRSPTKITPNRKEEEYLPWYEQYQPRTLDEVVIHKRKLKDVTEALENMLNGNSDSRILLLTGPSGCSKSTVVTKLADFLIPKYRNSYGMRTTLRNREKTNVVEYGNDSILNGQPQTESFAEFLRQAKYRIGSNLSLILVEDLPNVFHSGTRYSFQNILLEWLYSSDETLPPLVICLTECELENDSNTFNTFNIDSTFTAETILGKQILSHPRLKRIKFNPINMTLMKKHLMKLCSKNQSLLEQNKKWSHRTEFVTHLCSNCGDIRSGISALEFWAKSRHSIPLETREQSISYFHAIGKIIYGSHDIRDDHEMINSLILGSKGLLGNDTFKLGLLENYGSFNMGKFDVKIAAQLTDAFSESDMMNRSSESFEYTVRKTRSLFSTLNDNNNRHGGTNFPREWKIRKSINEFKIESSDYINVSLYKYNESHHFKDIILEYGFYGPYIRSLRNYKKKALQHYIESLSNDLKKQTAIMDQNEDTLKVDDSIDILNRIGGNIKAVGTEHLATSEDDSEQQIRRSLDHLMVQRDTKLKRLIEAKEEQELHEEGLIEGDDELLLEDRIIDSDEEDDEDDSLYDLLTQQEPRSSADINESLSDSDLEELDR</sequence>
<reference key="2">
    <citation type="submission" date="2011-08" db="EMBL/GenBank/DDBJ databases">
        <title>Genome sequence of Naumovozyma castellii.</title>
        <authorList>
            <person name="Gordon J.L."/>
            <person name="Armisen D."/>
            <person name="Proux-Wera E."/>
            <person name="OhEigeartaigh S.S."/>
            <person name="Byrne K.P."/>
            <person name="Wolfe K.H."/>
        </authorList>
    </citation>
    <scope>NUCLEOTIDE SEQUENCE</scope>
    <source>
        <strain>Type strain:CBS 4309</strain>
    </source>
</reference>
<dbReference type="SUPFAM" id="SSF52540">
    <property type="entry name" value="P-loop containing nucleoside triphosphate hydrolases"/>
    <property type="match status" value="1"/>
</dbReference>
<dbReference type="OrthoDB" id="10265971at2759"/>
<name>G0V9F6_NAUCA</name>
<feature type="compositionally biased region" description="Polar residues" evidence="8">
    <location>
        <begin position="1"/>
        <end position="11"/>
    </location>
</feature>
<dbReference type="Pfam" id="PF03215">
    <property type="entry name" value="Rad17"/>
    <property type="match status" value="1"/>
</dbReference>
<dbReference type="Proteomes" id="UP000001640">
    <property type="component" value="Chromosome 2"/>
</dbReference>
<evidence type="ECO:0000256" key="1">
    <source>
        <dbReference type="ARBA" id="ARBA00004123"/>
    </source>
</evidence>
<dbReference type="InterPro" id="IPR027417">
    <property type="entry name" value="P-loop_NTPase"/>
</dbReference>
<dbReference type="GO" id="GO:0005634">
    <property type="term" value="C:nucleus"/>
    <property type="evidence" value="ECO:0007669"/>
    <property type="project" value="UniProtKB-SubCell"/>
</dbReference>
<evidence type="ECO:0000313" key="11">
    <source>
        <dbReference type="Proteomes" id="UP000001640"/>
    </source>
</evidence>
<comment type="subcellular location">
    <subcellularLocation>
        <location evidence="1">Nucleus</location>
    </subcellularLocation>
</comment>
<dbReference type="GO" id="GO:0005524">
    <property type="term" value="F:ATP binding"/>
    <property type="evidence" value="ECO:0007669"/>
    <property type="project" value="UniProtKB-KW"/>
</dbReference>
<dbReference type="Gene3D" id="3.40.50.300">
    <property type="entry name" value="P-loop containing nucleotide triphosphate hydrolases"/>
    <property type="match status" value="1"/>
</dbReference>
<evidence type="ECO:0000256" key="5">
    <source>
        <dbReference type="ARBA" id="ARBA00022840"/>
    </source>
</evidence>
<evidence type="ECO:0000256" key="4">
    <source>
        <dbReference type="ARBA" id="ARBA00022763"/>
    </source>
</evidence>
<keyword evidence="3" id="KW-0547">Nucleotide-binding</keyword>
<evidence type="ECO:0000256" key="2">
    <source>
        <dbReference type="ARBA" id="ARBA00006168"/>
    </source>
</evidence>
<dbReference type="GO" id="GO:0031389">
    <property type="term" value="C:Rad17 RFC-like complex"/>
    <property type="evidence" value="ECO:0007669"/>
    <property type="project" value="EnsemblFungi"/>
</dbReference>
<accession>G0V9F6</accession>
<dbReference type="OMA" id="PREWKIR"/>
<keyword evidence="4" id="KW-0227">DNA damage</keyword>
<dbReference type="EMBL" id="HE576753">
    <property type="protein sequence ID" value="CCC68572.1"/>
    <property type="molecule type" value="Genomic_DNA"/>
</dbReference>
<feature type="region of interest" description="Disordered" evidence="8">
    <location>
        <begin position="39"/>
        <end position="59"/>
    </location>
</feature>
<feature type="region of interest" description="Disordered" evidence="8">
    <location>
        <begin position="1"/>
        <end position="27"/>
    </location>
</feature>
<organism evidence="10 11">
    <name type="scientific">Naumovozyma castellii</name>
    <name type="common">Yeast</name>
    <name type="synonym">Saccharomyces castellii</name>
    <dbReference type="NCBI Taxonomy" id="27288"/>
    <lineage>
        <taxon>Eukaryota</taxon>
        <taxon>Fungi</taxon>
        <taxon>Dikarya</taxon>
        <taxon>Ascomycota</taxon>
        <taxon>Saccharomycotina</taxon>
        <taxon>Saccharomycetes</taxon>
        <taxon>Saccharomycetales</taxon>
        <taxon>Saccharomycetaceae</taxon>
        <taxon>Naumovozyma</taxon>
    </lineage>
</organism>
<dbReference type="GO" id="GO:0006289">
    <property type="term" value="P:nucleotide-excision repair"/>
    <property type="evidence" value="ECO:0007669"/>
    <property type="project" value="EnsemblFungi"/>
</dbReference>
<evidence type="ECO:0000313" key="10">
    <source>
        <dbReference type="EMBL" id="CCC68572.1"/>
    </source>
</evidence>
<feature type="compositionally biased region" description="Polar residues" evidence="8">
    <location>
        <begin position="627"/>
        <end position="637"/>
    </location>
</feature>
<dbReference type="PANTHER" id="PTHR12172:SF0">
    <property type="entry name" value="CELL CYCLE CHECKPOINT PROTEIN RAD17"/>
    <property type="match status" value="1"/>
</dbReference>
<feature type="region of interest" description="Disordered" evidence="8">
    <location>
        <begin position="627"/>
        <end position="651"/>
    </location>
</feature>
<dbReference type="KEGG" id="ncs:NCAS_0B04880"/>
<dbReference type="FunCoup" id="G0V9F6">
    <property type="interactions" value="230"/>
</dbReference>
<keyword evidence="7" id="KW-0131">Cell cycle</keyword>
<dbReference type="GeneID" id="96902130"/>